<reference evidence="2 3" key="1">
    <citation type="journal article" date="2017" name="Nat. Ecol. Evol.">
        <title>Scallop genome provides insights into evolution of bilaterian karyotype and development.</title>
        <authorList>
            <person name="Wang S."/>
            <person name="Zhang J."/>
            <person name="Jiao W."/>
            <person name="Li J."/>
            <person name="Xun X."/>
            <person name="Sun Y."/>
            <person name="Guo X."/>
            <person name="Huan P."/>
            <person name="Dong B."/>
            <person name="Zhang L."/>
            <person name="Hu X."/>
            <person name="Sun X."/>
            <person name="Wang J."/>
            <person name="Zhao C."/>
            <person name="Wang Y."/>
            <person name="Wang D."/>
            <person name="Huang X."/>
            <person name="Wang R."/>
            <person name="Lv J."/>
            <person name="Li Y."/>
            <person name="Zhang Z."/>
            <person name="Liu B."/>
            <person name="Lu W."/>
            <person name="Hui Y."/>
            <person name="Liang J."/>
            <person name="Zhou Z."/>
            <person name="Hou R."/>
            <person name="Li X."/>
            <person name="Liu Y."/>
            <person name="Li H."/>
            <person name="Ning X."/>
            <person name="Lin Y."/>
            <person name="Zhao L."/>
            <person name="Xing Q."/>
            <person name="Dou J."/>
            <person name="Li Y."/>
            <person name="Mao J."/>
            <person name="Guo H."/>
            <person name="Dou H."/>
            <person name="Li T."/>
            <person name="Mu C."/>
            <person name="Jiang W."/>
            <person name="Fu Q."/>
            <person name="Fu X."/>
            <person name="Miao Y."/>
            <person name="Liu J."/>
            <person name="Yu Q."/>
            <person name="Li R."/>
            <person name="Liao H."/>
            <person name="Li X."/>
            <person name="Kong Y."/>
            <person name="Jiang Z."/>
            <person name="Chourrout D."/>
            <person name="Li R."/>
            <person name="Bao Z."/>
        </authorList>
    </citation>
    <scope>NUCLEOTIDE SEQUENCE [LARGE SCALE GENOMIC DNA]</scope>
    <source>
        <strain evidence="2 3">PY_sf001</strain>
    </source>
</reference>
<feature type="domain" description="C-type lectin" evidence="1">
    <location>
        <begin position="34"/>
        <end position="143"/>
    </location>
</feature>
<dbReference type="Pfam" id="PF00059">
    <property type="entry name" value="Lectin_C"/>
    <property type="match status" value="1"/>
</dbReference>
<protein>
    <submittedName>
        <fullName evidence="2">Macrophage mannose receptor 1</fullName>
    </submittedName>
</protein>
<dbReference type="EMBL" id="NEDP02005302">
    <property type="protein sequence ID" value="OWF42269.1"/>
    <property type="molecule type" value="Genomic_DNA"/>
</dbReference>
<dbReference type="InterPro" id="IPR016186">
    <property type="entry name" value="C-type_lectin-like/link_sf"/>
</dbReference>
<dbReference type="OrthoDB" id="6162957at2759"/>
<proteinExistence type="predicted"/>
<dbReference type="AlphaFoldDB" id="A0A210Q0S4"/>
<dbReference type="Gene3D" id="3.10.100.10">
    <property type="entry name" value="Mannose-Binding Protein A, subunit A"/>
    <property type="match status" value="1"/>
</dbReference>
<dbReference type="PANTHER" id="PTHR22801:SF63">
    <property type="entry name" value="C-TYPE LECTIN DOMAIN-CONTAINING PROTEIN"/>
    <property type="match status" value="1"/>
</dbReference>
<accession>A0A210Q0S4</accession>
<evidence type="ECO:0000313" key="2">
    <source>
        <dbReference type="EMBL" id="OWF42269.1"/>
    </source>
</evidence>
<dbReference type="SMART" id="SM00034">
    <property type="entry name" value="CLECT"/>
    <property type="match status" value="1"/>
</dbReference>
<evidence type="ECO:0000313" key="3">
    <source>
        <dbReference type="Proteomes" id="UP000242188"/>
    </source>
</evidence>
<dbReference type="InterPro" id="IPR001304">
    <property type="entry name" value="C-type_lectin-like"/>
</dbReference>
<dbReference type="PANTHER" id="PTHR22801">
    <property type="entry name" value="LITHOSTATHINE"/>
    <property type="match status" value="1"/>
</dbReference>
<keyword evidence="2" id="KW-0675">Receptor</keyword>
<evidence type="ECO:0000259" key="1">
    <source>
        <dbReference type="PROSITE" id="PS50041"/>
    </source>
</evidence>
<comment type="caution">
    <text evidence="2">The sequence shown here is derived from an EMBL/GenBank/DDBJ whole genome shotgun (WGS) entry which is preliminary data.</text>
</comment>
<name>A0A210Q0S4_MIZYE</name>
<dbReference type="PROSITE" id="PS50041">
    <property type="entry name" value="C_TYPE_LECTIN_2"/>
    <property type="match status" value="1"/>
</dbReference>
<keyword evidence="3" id="KW-1185">Reference proteome</keyword>
<organism evidence="2 3">
    <name type="scientific">Mizuhopecten yessoensis</name>
    <name type="common">Japanese scallop</name>
    <name type="synonym">Patinopecten yessoensis</name>
    <dbReference type="NCBI Taxonomy" id="6573"/>
    <lineage>
        <taxon>Eukaryota</taxon>
        <taxon>Metazoa</taxon>
        <taxon>Spiralia</taxon>
        <taxon>Lophotrochozoa</taxon>
        <taxon>Mollusca</taxon>
        <taxon>Bivalvia</taxon>
        <taxon>Autobranchia</taxon>
        <taxon>Pteriomorphia</taxon>
        <taxon>Pectinida</taxon>
        <taxon>Pectinoidea</taxon>
        <taxon>Pectinidae</taxon>
        <taxon>Mizuhopecten</taxon>
    </lineage>
</organism>
<dbReference type="Proteomes" id="UP000242188">
    <property type="component" value="Unassembled WGS sequence"/>
</dbReference>
<gene>
    <name evidence="2" type="ORF">KP79_PYT24994</name>
</gene>
<dbReference type="InterPro" id="IPR050801">
    <property type="entry name" value="Ca-Dep_Lectins_ImmuneDev"/>
</dbReference>
<dbReference type="CDD" id="cd00037">
    <property type="entry name" value="CLECT"/>
    <property type="match status" value="1"/>
</dbReference>
<dbReference type="SUPFAM" id="SSF56436">
    <property type="entry name" value="C-type lectin-like"/>
    <property type="match status" value="1"/>
</dbReference>
<dbReference type="InterPro" id="IPR016187">
    <property type="entry name" value="CTDL_fold"/>
</dbReference>
<sequence length="164" mass="18401">MGKSDIMCHPDGHWSTPLLTCTFCDPGNFTFEESLNFCYMVENTTTVIYDDAKTHCSTIGGKLAKLDSPAKVNFMVTITSNASINNIFYVDGNDRSVETVWVYDDGTPVDMALFSSGRPFSNNNTNDCVAFHKKYKSFIDEKCGKIEPVFDQLRESRVFNTILS</sequence>